<proteinExistence type="inferred from homology"/>
<evidence type="ECO:0000256" key="2">
    <source>
        <dbReference type="ARBA" id="ARBA00023235"/>
    </source>
</evidence>
<dbReference type="AlphaFoldDB" id="A0AB39VVT3"/>
<dbReference type="InterPro" id="IPR015942">
    <property type="entry name" value="Asp/Glu/hydantoin_racemase"/>
</dbReference>
<dbReference type="GO" id="GO:0047661">
    <property type="term" value="F:amino-acid racemase activity"/>
    <property type="evidence" value="ECO:0007669"/>
    <property type="project" value="InterPro"/>
</dbReference>
<reference evidence="3" key="1">
    <citation type="submission" date="2024-07" db="EMBL/GenBank/DDBJ databases">
        <authorList>
            <person name="Biller S.J."/>
        </authorList>
    </citation>
    <scope>NUCLEOTIDE SEQUENCE</scope>
    <source>
        <strain evidence="3">WC2420</strain>
    </source>
</reference>
<dbReference type="InterPro" id="IPR001920">
    <property type="entry name" value="Asp/Glu_race"/>
</dbReference>
<comment type="similarity">
    <text evidence="1">Belongs to the aspartate/glutamate racemases family.</text>
</comment>
<dbReference type="SUPFAM" id="SSF53681">
    <property type="entry name" value="Aspartate/glutamate racemase"/>
    <property type="match status" value="2"/>
</dbReference>
<dbReference type="PANTHER" id="PTHR21198">
    <property type="entry name" value="GLUTAMATE RACEMASE"/>
    <property type="match status" value="1"/>
</dbReference>
<protein>
    <submittedName>
        <fullName evidence="3">Aspartate/glutamate racemase family protein</fullName>
    </submittedName>
</protein>
<dbReference type="EMBL" id="CP165628">
    <property type="protein sequence ID" value="XDU73734.1"/>
    <property type="molecule type" value="Genomic_DNA"/>
</dbReference>
<evidence type="ECO:0000313" key="3">
    <source>
        <dbReference type="EMBL" id="XDU73734.1"/>
    </source>
</evidence>
<sequence>MKTLGLIGGMSWESTVPYYRTINEQIKQTLGGLHSAKMVIYSVDFYEIEQLQARGDWEQAGQILGEAAQSLRKAGAEIIVVCTNTMHKVADAIERIGGLPLLHIADATGKAIQQQNIGRIGLLGTRFTMEQTFYRGRLEAQGIDVLTPNEADREIIHRIIYEELCLGKILDGSREEYRRIIQSLEQQGAQGIILGCTEITLLIGQQDASVPVFDTTAIHAHAAAAFSLNQ</sequence>
<keyword evidence="2" id="KW-0413">Isomerase</keyword>
<dbReference type="NCBIfam" id="TIGR00035">
    <property type="entry name" value="asp_race"/>
    <property type="match status" value="1"/>
</dbReference>
<dbReference type="PANTHER" id="PTHR21198:SF7">
    <property type="entry name" value="ASPARTATE-GLUTAMATE RACEMASE FAMILY"/>
    <property type="match status" value="1"/>
</dbReference>
<evidence type="ECO:0000256" key="1">
    <source>
        <dbReference type="ARBA" id="ARBA00007847"/>
    </source>
</evidence>
<dbReference type="InterPro" id="IPR004380">
    <property type="entry name" value="Asp_race"/>
</dbReference>
<dbReference type="RefSeq" id="WP_369790079.1">
    <property type="nucleotide sequence ID" value="NZ_CP165628.1"/>
</dbReference>
<dbReference type="Gene3D" id="3.40.50.1860">
    <property type="match status" value="2"/>
</dbReference>
<organism evidence="3">
    <name type="scientific">Rouxiella sp. WC2420</name>
    <dbReference type="NCBI Taxonomy" id="3234145"/>
    <lineage>
        <taxon>Bacteria</taxon>
        <taxon>Pseudomonadati</taxon>
        <taxon>Pseudomonadota</taxon>
        <taxon>Gammaproteobacteria</taxon>
        <taxon>Enterobacterales</taxon>
        <taxon>Yersiniaceae</taxon>
        <taxon>Rouxiella</taxon>
    </lineage>
</organism>
<name>A0AB39VVT3_9GAMM</name>
<gene>
    <name evidence="3" type="ORF">AB3G37_06540</name>
</gene>
<dbReference type="InterPro" id="IPR018187">
    <property type="entry name" value="Asp/Glu_racemase_AS_1"/>
</dbReference>
<dbReference type="PROSITE" id="PS00923">
    <property type="entry name" value="ASP_GLU_RACEMASE_1"/>
    <property type="match status" value="1"/>
</dbReference>
<accession>A0AB39VVT3</accession>
<dbReference type="Pfam" id="PF01177">
    <property type="entry name" value="Asp_Glu_race"/>
    <property type="match status" value="1"/>
</dbReference>